<dbReference type="Pfam" id="PF20246">
    <property type="entry name" value="DUF6601"/>
    <property type="match status" value="1"/>
</dbReference>
<sequence length="363" mass="41365">MKDFAPFTSNPPHSVSAQPSTKPNGPTRNEPTAASTPVALDINITPISLLLAASYRTTDNLLHVPDTGAECLKYELGVDRLNDIHSWLWTAGRPMPPRELHHQKLLGREIVVTERMDMHLVWCKTRIFVKPLPRFLLESRFWTDHLSCKEECNCLLGSPHGSGNDAECAEAQLKKCALGFLMSYAALISHESDFFIAQEAHLLSDQTSWMHWKVFVKEILEHDSIYDRVNKRYIYGELRLNRLNTVYRLTGRAVFRGYQSEYNQYSSFFQENFTWLASVLAYMVIVLTAMQVGLATRALEGNEAFQTASYGFTVFAIVGSLAVVMILFIVFLVLFIYNWIKTVRYVNARRLELQQRDGNSAAL</sequence>
<evidence type="ECO:0008006" key="5">
    <source>
        <dbReference type="Google" id="ProtNLM"/>
    </source>
</evidence>
<dbReference type="PANTHER" id="PTHR34414:SF1">
    <property type="entry name" value="SUBTILISIN-LIKE SERINE PROTEASE"/>
    <property type="match status" value="1"/>
</dbReference>
<feature type="transmembrane region" description="Helical" evidence="2">
    <location>
        <begin position="314"/>
        <end position="340"/>
    </location>
</feature>
<keyword evidence="2" id="KW-0812">Transmembrane</keyword>
<dbReference type="InterPro" id="IPR046536">
    <property type="entry name" value="DUF6601"/>
</dbReference>
<keyword evidence="2" id="KW-0472">Membrane</keyword>
<evidence type="ECO:0000256" key="2">
    <source>
        <dbReference type="SAM" id="Phobius"/>
    </source>
</evidence>
<proteinExistence type="predicted"/>
<dbReference type="Proteomes" id="UP000800038">
    <property type="component" value="Unassembled WGS sequence"/>
</dbReference>
<feature type="compositionally biased region" description="Polar residues" evidence="1">
    <location>
        <begin position="7"/>
        <end position="35"/>
    </location>
</feature>
<name>A0A6A5SCF5_9PLEO</name>
<organism evidence="3 4">
    <name type="scientific">Clathrospora elynae</name>
    <dbReference type="NCBI Taxonomy" id="706981"/>
    <lineage>
        <taxon>Eukaryota</taxon>
        <taxon>Fungi</taxon>
        <taxon>Dikarya</taxon>
        <taxon>Ascomycota</taxon>
        <taxon>Pezizomycotina</taxon>
        <taxon>Dothideomycetes</taxon>
        <taxon>Pleosporomycetidae</taxon>
        <taxon>Pleosporales</taxon>
        <taxon>Diademaceae</taxon>
        <taxon>Clathrospora</taxon>
    </lineage>
</organism>
<dbReference type="OrthoDB" id="5086500at2759"/>
<dbReference type="AlphaFoldDB" id="A0A6A5SCF5"/>
<dbReference type="EMBL" id="ML976141">
    <property type="protein sequence ID" value="KAF1937379.1"/>
    <property type="molecule type" value="Genomic_DNA"/>
</dbReference>
<dbReference type="PANTHER" id="PTHR34414">
    <property type="entry name" value="HET DOMAIN-CONTAINING PROTEIN-RELATED"/>
    <property type="match status" value="1"/>
</dbReference>
<evidence type="ECO:0000256" key="1">
    <source>
        <dbReference type="SAM" id="MobiDB-lite"/>
    </source>
</evidence>
<reference evidence="3" key="1">
    <citation type="journal article" date="2020" name="Stud. Mycol.">
        <title>101 Dothideomycetes genomes: a test case for predicting lifestyles and emergence of pathogens.</title>
        <authorList>
            <person name="Haridas S."/>
            <person name="Albert R."/>
            <person name="Binder M."/>
            <person name="Bloem J."/>
            <person name="Labutti K."/>
            <person name="Salamov A."/>
            <person name="Andreopoulos B."/>
            <person name="Baker S."/>
            <person name="Barry K."/>
            <person name="Bills G."/>
            <person name="Bluhm B."/>
            <person name="Cannon C."/>
            <person name="Castanera R."/>
            <person name="Culley D."/>
            <person name="Daum C."/>
            <person name="Ezra D."/>
            <person name="Gonzalez J."/>
            <person name="Henrissat B."/>
            <person name="Kuo A."/>
            <person name="Liang C."/>
            <person name="Lipzen A."/>
            <person name="Lutzoni F."/>
            <person name="Magnuson J."/>
            <person name="Mondo S."/>
            <person name="Nolan M."/>
            <person name="Ohm R."/>
            <person name="Pangilinan J."/>
            <person name="Park H.-J."/>
            <person name="Ramirez L."/>
            <person name="Alfaro M."/>
            <person name="Sun H."/>
            <person name="Tritt A."/>
            <person name="Yoshinaga Y."/>
            <person name="Zwiers L.-H."/>
            <person name="Turgeon B."/>
            <person name="Goodwin S."/>
            <person name="Spatafora J."/>
            <person name="Crous P."/>
            <person name="Grigoriev I."/>
        </authorList>
    </citation>
    <scope>NUCLEOTIDE SEQUENCE</scope>
    <source>
        <strain evidence="3">CBS 161.51</strain>
    </source>
</reference>
<feature type="region of interest" description="Disordered" evidence="1">
    <location>
        <begin position="1"/>
        <end position="36"/>
    </location>
</feature>
<keyword evidence="4" id="KW-1185">Reference proteome</keyword>
<evidence type="ECO:0000313" key="3">
    <source>
        <dbReference type="EMBL" id="KAF1937379.1"/>
    </source>
</evidence>
<gene>
    <name evidence="3" type="ORF">EJ02DRAFT_385752</name>
</gene>
<accession>A0A6A5SCF5</accession>
<protein>
    <recommendedName>
        <fullName evidence="5">Subtilisin-like serine protease</fullName>
    </recommendedName>
</protein>
<evidence type="ECO:0000313" key="4">
    <source>
        <dbReference type="Proteomes" id="UP000800038"/>
    </source>
</evidence>
<keyword evidence="2" id="KW-1133">Transmembrane helix</keyword>
<feature type="transmembrane region" description="Helical" evidence="2">
    <location>
        <begin position="273"/>
        <end position="294"/>
    </location>
</feature>